<accession>A0ABT4UMY6</accession>
<evidence type="ECO:0000313" key="9">
    <source>
        <dbReference type="Proteomes" id="UP001210231"/>
    </source>
</evidence>
<evidence type="ECO:0000256" key="5">
    <source>
        <dbReference type="ARBA" id="ARBA00022801"/>
    </source>
</evidence>
<reference evidence="8 9" key="1">
    <citation type="submission" date="2022-12" db="EMBL/GenBank/DDBJ databases">
        <title>Chitinophagaceae gen. sp. nov., a new member of the family Chitinophagaceae, isolated from soil in a chemical factory.</title>
        <authorList>
            <person name="Ke Z."/>
        </authorList>
    </citation>
    <scope>NUCLEOTIDE SEQUENCE [LARGE SCALE GENOMIC DNA]</scope>
    <source>
        <strain evidence="8 9">LY-5</strain>
    </source>
</reference>
<dbReference type="CDD" id="cd03884">
    <property type="entry name" value="M20_bAS"/>
    <property type="match status" value="1"/>
</dbReference>
<sequence>MEAQYSDRADIILQRADILAAISDDATCISRIFGTKAFVKSLALIESWMQKAGMQTKVDQVGNVRGRLLSTHAAAKTLVVGSHFDTVNNAGKYDGILGVLIAIDLVEQLVENKIELPFNIEVVAFSDEEGVRFHTTYLGSKVLTGTLNKDWLGFTDDAGLTIAQVIEQIGGNCDQLQTDAIPKEEWLGYFEVHIEQGPVLWREQIPVAVVSSIAGQQRLEFTFYGEAGHAGTVPMNMRLDALTCAAECIVFIESYAKSTKSEVLATVGKLHIENAATNVIPGKVAFSLDIRSGNEGLLKKAVEEIHKSLSEIAGKRYIKIETRTLMEMAPVHCDSQLTLGLAEAIQECNCPLISLTSGAGHDAVAISQVAPVSMLFVRCFEGISHNPLENVEVEDVAFAIKVADRFLREKVSRV</sequence>
<evidence type="ECO:0000256" key="2">
    <source>
        <dbReference type="ARBA" id="ARBA00006153"/>
    </source>
</evidence>
<dbReference type="Gene3D" id="3.30.70.360">
    <property type="match status" value="1"/>
</dbReference>
<gene>
    <name evidence="8" type="ORF">O3P16_15425</name>
</gene>
<keyword evidence="5" id="KW-0378">Hydrolase</keyword>
<keyword evidence="9" id="KW-1185">Reference proteome</keyword>
<proteinExistence type="inferred from homology"/>
<comment type="similarity">
    <text evidence="2">Belongs to the peptidase M20 family.</text>
</comment>
<dbReference type="NCBIfam" id="NF006775">
    <property type="entry name" value="PRK09290.2-5"/>
    <property type="match status" value="1"/>
</dbReference>
<dbReference type="SUPFAM" id="SSF53187">
    <property type="entry name" value="Zn-dependent exopeptidases"/>
    <property type="match status" value="1"/>
</dbReference>
<keyword evidence="4" id="KW-0479">Metal-binding</keyword>
<evidence type="ECO:0000313" key="8">
    <source>
        <dbReference type="EMBL" id="MDA3616207.1"/>
    </source>
</evidence>
<evidence type="ECO:0000259" key="7">
    <source>
        <dbReference type="Pfam" id="PF07687"/>
    </source>
</evidence>
<protein>
    <submittedName>
        <fullName evidence="8">Allantoate amidohydrolase</fullName>
    </submittedName>
</protein>
<name>A0ABT4UMY6_9BACT</name>
<dbReference type="Proteomes" id="UP001210231">
    <property type="component" value="Unassembled WGS sequence"/>
</dbReference>
<dbReference type="SUPFAM" id="SSF55031">
    <property type="entry name" value="Bacterial exopeptidase dimerisation domain"/>
    <property type="match status" value="1"/>
</dbReference>
<dbReference type="InterPro" id="IPR011650">
    <property type="entry name" value="Peptidase_M20_dimer"/>
</dbReference>
<dbReference type="InterPro" id="IPR002933">
    <property type="entry name" value="Peptidase_M20"/>
</dbReference>
<dbReference type="NCBIfam" id="TIGR01879">
    <property type="entry name" value="hydantase"/>
    <property type="match status" value="1"/>
</dbReference>
<comment type="caution">
    <text evidence="8">The sequence shown here is derived from an EMBL/GenBank/DDBJ whole genome shotgun (WGS) entry which is preliminary data.</text>
</comment>
<dbReference type="PANTHER" id="PTHR32494:SF19">
    <property type="entry name" value="ALLANTOATE DEIMINASE-RELATED"/>
    <property type="match status" value="1"/>
</dbReference>
<comment type="cofactor">
    <cofactor evidence="1">
        <name>Mn(2+)</name>
        <dbReference type="ChEBI" id="CHEBI:29035"/>
    </cofactor>
</comment>
<organism evidence="8 9">
    <name type="scientific">Polluticaenibacter yanchengensis</name>
    <dbReference type="NCBI Taxonomy" id="3014562"/>
    <lineage>
        <taxon>Bacteria</taxon>
        <taxon>Pseudomonadati</taxon>
        <taxon>Bacteroidota</taxon>
        <taxon>Chitinophagia</taxon>
        <taxon>Chitinophagales</taxon>
        <taxon>Chitinophagaceae</taxon>
        <taxon>Polluticaenibacter</taxon>
    </lineage>
</organism>
<dbReference type="InterPro" id="IPR010158">
    <property type="entry name" value="Amidase_Cbmase"/>
</dbReference>
<dbReference type="PANTHER" id="PTHR32494">
    <property type="entry name" value="ALLANTOATE DEIMINASE-RELATED"/>
    <property type="match status" value="1"/>
</dbReference>
<evidence type="ECO:0000256" key="3">
    <source>
        <dbReference type="ARBA" id="ARBA00011738"/>
    </source>
</evidence>
<evidence type="ECO:0000256" key="1">
    <source>
        <dbReference type="ARBA" id="ARBA00001936"/>
    </source>
</evidence>
<dbReference type="Pfam" id="PF07687">
    <property type="entry name" value="M20_dimer"/>
    <property type="match status" value="1"/>
</dbReference>
<dbReference type="InterPro" id="IPR036264">
    <property type="entry name" value="Bact_exopeptidase_dim_dom"/>
</dbReference>
<feature type="domain" description="Peptidase M20 dimerisation" evidence="7">
    <location>
        <begin position="217"/>
        <end position="314"/>
    </location>
</feature>
<dbReference type="PIRSF" id="PIRSF001235">
    <property type="entry name" value="Amidase_carbamoylase"/>
    <property type="match status" value="1"/>
</dbReference>
<evidence type="ECO:0000256" key="4">
    <source>
        <dbReference type="ARBA" id="ARBA00022723"/>
    </source>
</evidence>
<dbReference type="RefSeq" id="WP_407032537.1">
    <property type="nucleotide sequence ID" value="NZ_JAQGEF010000025.1"/>
</dbReference>
<keyword evidence="6" id="KW-0464">Manganese</keyword>
<dbReference type="Pfam" id="PF01546">
    <property type="entry name" value="Peptidase_M20"/>
    <property type="match status" value="1"/>
</dbReference>
<evidence type="ECO:0000256" key="6">
    <source>
        <dbReference type="ARBA" id="ARBA00023211"/>
    </source>
</evidence>
<comment type="subunit">
    <text evidence="3">Homodimer.</text>
</comment>
<dbReference type="EMBL" id="JAQGEF010000025">
    <property type="protein sequence ID" value="MDA3616207.1"/>
    <property type="molecule type" value="Genomic_DNA"/>
</dbReference>
<dbReference type="Gene3D" id="3.40.630.10">
    <property type="entry name" value="Zn peptidases"/>
    <property type="match status" value="1"/>
</dbReference>